<evidence type="ECO:0000256" key="5">
    <source>
        <dbReference type="SAM" id="Phobius"/>
    </source>
</evidence>
<evidence type="ECO:0000256" key="3">
    <source>
        <dbReference type="ARBA" id="ARBA00022989"/>
    </source>
</evidence>
<evidence type="ECO:0000256" key="1">
    <source>
        <dbReference type="ARBA" id="ARBA00004141"/>
    </source>
</evidence>
<keyword evidence="4 5" id="KW-0472">Membrane</keyword>
<dbReference type="InterPro" id="IPR006603">
    <property type="entry name" value="PQ-loop_rpt"/>
</dbReference>
<dbReference type="InterPro" id="IPR047662">
    <property type="entry name" value="SemiSWEET"/>
</dbReference>
<dbReference type="Pfam" id="PF04193">
    <property type="entry name" value="PQ-loop"/>
    <property type="match status" value="1"/>
</dbReference>
<dbReference type="SMART" id="SM00679">
    <property type="entry name" value="CTNS"/>
    <property type="match status" value="1"/>
</dbReference>
<dbReference type="Proteomes" id="UP000637423">
    <property type="component" value="Unassembled WGS sequence"/>
</dbReference>
<gene>
    <name evidence="6" type="ORF">GCM10011396_34270</name>
</gene>
<dbReference type="Gene3D" id="1.20.1280.290">
    <property type="match status" value="1"/>
</dbReference>
<keyword evidence="3 5" id="KW-1133">Transmembrane helix</keyword>
<dbReference type="EMBL" id="BMED01000003">
    <property type="protein sequence ID" value="GGC84029.1"/>
    <property type="molecule type" value="Genomic_DNA"/>
</dbReference>
<dbReference type="AlphaFoldDB" id="A0A916XLE9"/>
<keyword evidence="2 5" id="KW-0812">Transmembrane</keyword>
<proteinExistence type="predicted"/>
<comment type="subcellular location">
    <subcellularLocation>
        <location evidence="1">Membrane</location>
        <topology evidence="1">Multi-pass membrane protein</topology>
    </subcellularLocation>
</comment>
<organism evidence="6 7">
    <name type="scientific">Undibacterium terreum</name>
    <dbReference type="NCBI Taxonomy" id="1224302"/>
    <lineage>
        <taxon>Bacteria</taxon>
        <taxon>Pseudomonadati</taxon>
        <taxon>Pseudomonadota</taxon>
        <taxon>Betaproteobacteria</taxon>
        <taxon>Burkholderiales</taxon>
        <taxon>Oxalobacteraceae</taxon>
        <taxon>Undibacterium</taxon>
    </lineage>
</organism>
<feature type="transmembrane region" description="Helical" evidence="5">
    <location>
        <begin position="39"/>
        <end position="58"/>
    </location>
</feature>
<reference evidence="6" key="1">
    <citation type="journal article" date="2014" name="Int. J. Syst. Evol. Microbiol.">
        <title>Complete genome sequence of Corynebacterium casei LMG S-19264T (=DSM 44701T), isolated from a smear-ripened cheese.</title>
        <authorList>
            <consortium name="US DOE Joint Genome Institute (JGI-PGF)"/>
            <person name="Walter F."/>
            <person name="Albersmeier A."/>
            <person name="Kalinowski J."/>
            <person name="Ruckert C."/>
        </authorList>
    </citation>
    <scope>NUCLEOTIDE SEQUENCE</scope>
    <source>
        <strain evidence="6">CGMCC 1.10998</strain>
    </source>
</reference>
<sequence length="86" mass="9693">MNAIPADLVGYIAACMTTIAYIPQAWLTWKRKRAEGVSLGMYIILTTGVAMWLAYGVLTNSWPIIIANFITFMLSLFILGMKLRYK</sequence>
<feature type="transmembrane region" description="Helical" evidence="5">
    <location>
        <begin position="6"/>
        <end position="27"/>
    </location>
</feature>
<reference evidence="6" key="2">
    <citation type="submission" date="2020-09" db="EMBL/GenBank/DDBJ databases">
        <authorList>
            <person name="Sun Q."/>
            <person name="Zhou Y."/>
        </authorList>
    </citation>
    <scope>NUCLEOTIDE SEQUENCE</scope>
    <source>
        <strain evidence="6">CGMCC 1.10998</strain>
    </source>
</reference>
<comment type="caution">
    <text evidence="6">The sequence shown here is derived from an EMBL/GenBank/DDBJ whole genome shotgun (WGS) entry which is preliminary data.</text>
</comment>
<evidence type="ECO:0008006" key="8">
    <source>
        <dbReference type="Google" id="ProtNLM"/>
    </source>
</evidence>
<keyword evidence="7" id="KW-1185">Reference proteome</keyword>
<dbReference type="RefSeq" id="WP_188567304.1">
    <property type="nucleotide sequence ID" value="NZ_BMED01000003.1"/>
</dbReference>
<feature type="transmembrane region" description="Helical" evidence="5">
    <location>
        <begin position="64"/>
        <end position="83"/>
    </location>
</feature>
<dbReference type="GO" id="GO:0016020">
    <property type="term" value="C:membrane"/>
    <property type="evidence" value="ECO:0007669"/>
    <property type="project" value="UniProtKB-SubCell"/>
</dbReference>
<evidence type="ECO:0000256" key="4">
    <source>
        <dbReference type="ARBA" id="ARBA00023136"/>
    </source>
</evidence>
<evidence type="ECO:0000313" key="7">
    <source>
        <dbReference type="Proteomes" id="UP000637423"/>
    </source>
</evidence>
<evidence type="ECO:0000256" key="2">
    <source>
        <dbReference type="ARBA" id="ARBA00022692"/>
    </source>
</evidence>
<protein>
    <recommendedName>
        <fullName evidence="8">MtN3 and saliva related transmembrane protein</fullName>
    </recommendedName>
</protein>
<accession>A0A916XLE9</accession>
<evidence type="ECO:0000313" key="6">
    <source>
        <dbReference type="EMBL" id="GGC84029.1"/>
    </source>
</evidence>
<dbReference type="GO" id="GO:0051119">
    <property type="term" value="F:sugar transmembrane transporter activity"/>
    <property type="evidence" value="ECO:0007669"/>
    <property type="project" value="InterPro"/>
</dbReference>
<name>A0A916XLE9_9BURK</name>
<dbReference type="NCBIfam" id="NF037968">
    <property type="entry name" value="SemiSWEET_2"/>
    <property type="match status" value="1"/>
</dbReference>